<dbReference type="Gene3D" id="3.40.50.800">
    <property type="entry name" value="Anticodon-binding domain"/>
    <property type="match status" value="1"/>
</dbReference>
<dbReference type="GO" id="GO:0005829">
    <property type="term" value="C:cytosol"/>
    <property type="evidence" value="ECO:0007669"/>
    <property type="project" value="TreeGrafter"/>
</dbReference>
<evidence type="ECO:0000256" key="7">
    <source>
        <dbReference type="ARBA" id="ARBA00023146"/>
    </source>
</evidence>
<evidence type="ECO:0000256" key="3">
    <source>
        <dbReference type="ARBA" id="ARBA00022598"/>
    </source>
</evidence>
<dbReference type="PANTHER" id="PTHR11476:SF7">
    <property type="entry name" value="HISTIDINE--TRNA LIGASE"/>
    <property type="match status" value="1"/>
</dbReference>
<evidence type="ECO:0000313" key="12">
    <source>
        <dbReference type="Proteomes" id="UP000525078"/>
    </source>
</evidence>
<dbReference type="SUPFAM" id="SSF52954">
    <property type="entry name" value="Class II aaRS ABD-related"/>
    <property type="match status" value="1"/>
</dbReference>
<dbReference type="InterPro" id="IPR041715">
    <property type="entry name" value="HisRS-like_core"/>
</dbReference>
<dbReference type="FunFam" id="3.40.50.800:FF:000012">
    <property type="entry name" value="Histidine--tRNA ligase, cytoplasmic"/>
    <property type="match status" value="1"/>
</dbReference>
<evidence type="ECO:0000259" key="9">
    <source>
        <dbReference type="Pfam" id="PF03129"/>
    </source>
</evidence>
<dbReference type="SUPFAM" id="SSF55681">
    <property type="entry name" value="Class II aaRS and biotin synthetases"/>
    <property type="match status" value="1"/>
</dbReference>
<dbReference type="GO" id="GO:0005739">
    <property type="term" value="C:mitochondrion"/>
    <property type="evidence" value="ECO:0007669"/>
    <property type="project" value="TreeGrafter"/>
</dbReference>
<dbReference type="GO" id="GO:0006427">
    <property type="term" value="P:histidyl-tRNA aminoacylation"/>
    <property type="evidence" value="ECO:0007669"/>
    <property type="project" value="TreeGrafter"/>
</dbReference>
<keyword evidence="7" id="KW-0030">Aminoacyl-tRNA synthetase</keyword>
<dbReference type="InterPro" id="IPR036621">
    <property type="entry name" value="Anticodon-bd_dom_sf"/>
</dbReference>
<dbReference type="SUPFAM" id="SSF48557">
    <property type="entry name" value="L-aspartase-like"/>
    <property type="match status" value="1"/>
</dbReference>
<dbReference type="InterPro" id="IPR004154">
    <property type="entry name" value="Anticodon-bd"/>
</dbReference>
<evidence type="ECO:0000259" key="10">
    <source>
        <dbReference type="Pfam" id="PF13393"/>
    </source>
</evidence>
<proteinExistence type="inferred from homology"/>
<evidence type="ECO:0000256" key="2">
    <source>
        <dbReference type="ARBA" id="ARBA00012815"/>
    </source>
</evidence>
<protein>
    <recommendedName>
        <fullName evidence="2">histidine--tRNA ligase</fullName>
        <ecNumber evidence="2">6.1.1.21</ecNumber>
    </recommendedName>
</protein>
<evidence type="ECO:0000256" key="6">
    <source>
        <dbReference type="ARBA" id="ARBA00022917"/>
    </source>
</evidence>
<dbReference type="Gene3D" id="3.30.930.10">
    <property type="entry name" value="Bira Bifunctional Protein, Domain 2"/>
    <property type="match status" value="2"/>
</dbReference>
<keyword evidence="5" id="KW-0067">ATP-binding</keyword>
<dbReference type="GO" id="GO:0003723">
    <property type="term" value="F:RNA binding"/>
    <property type="evidence" value="ECO:0007669"/>
    <property type="project" value="TreeGrafter"/>
</dbReference>
<sequence>MAEEKVQVFVTTLGGKGSSLSSSSVYAIANGFAQVRIDSSALSRLAAFDNRTPTIKDYKFKFSNHLTAEESRAFVAVLLNKLLIISGSASIRTVLPVRIAEALNTKNSQKLEIESLDLTEEEVTTLETSGLTSSLYGVLALLDHQTAALSTIADAVAAISCEALKADVTGFNLMDSGDGYTAKDEIGVSGDMKVLLNGSKLTGKVEINAVSKIPKVHGCLREQAKLVHSKTRVELNSAVKAGRGGPGSVAGAAGMVRTTILPLAAVLWDLGTCSFDRSKSNLDSMGSNDLRSSLGSLFEKKCPSNDSLKNEFKLVSELVFEGEENYDKLAHQVNVLLGLVWKIVAWEAITAYVSLEGAELNESKSVEVNGEEKVKVDKKSEKKKKVVMGKGTSVMIQLIMSRLSKLDACGSPGLLEKWVEDLLSFMDPKDIEFDSLLIKVKEIVESNETRRLPKLPKGTRDFAKEQMAIRKKAFSIIEDVFERHGATALDTPVFELRETLMGKYGEDSKLIFDLADQIKLNHRKLLDGMLEICGVPPEKFRTICSSIDKLDKQPFDQIKTEMVEEKGLTIEAADKIGDFVKERGSPLELLSKLKSEGSEFLNNNASVDALNDLEILFKALDKSKCINKVTFDLSLARGLDYYTGVIYEAVFKGGAQTTRATKTEVLVSILGDDLIQAAELASELWDAKIKAEYLVAKRPDKHFRHAEESKIPWMLMVGERQVKEGTVRLKDVESKAEDVIQRGSVVEELRRRLSP</sequence>
<accession>A0A7J6G7V8</accession>
<keyword evidence="4" id="KW-0547">Nucleotide-binding</keyword>
<evidence type="ECO:0000256" key="5">
    <source>
        <dbReference type="ARBA" id="ARBA00022840"/>
    </source>
</evidence>
<feature type="domain" description="Anticodon-binding" evidence="9">
    <location>
        <begin position="665"/>
        <end position="751"/>
    </location>
</feature>
<dbReference type="InterPro" id="IPR008948">
    <property type="entry name" value="L-Aspartase-like"/>
</dbReference>
<dbReference type="CDD" id="cd00859">
    <property type="entry name" value="HisRS_anticodon"/>
    <property type="match status" value="1"/>
</dbReference>
<comment type="similarity">
    <text evidence="1">Belongs to the class-II aminoacyl-tRNA synthetase family.</text>
</comment>
<comment type="catalytic activity">
    <reaction evidence="8">
        <text>tRNA(His) + L-histidine + ATP = L-histidyl-tRNA(His) + AMP + diphosphate + H(+)</text>
        <dbReference type="Rhea" id="RHEA:17313"/>
        <dbReference type="Rhea" id="RHEA-COMP:9665"/>
        <dbReference type="Rhea" id="RHEA-COMP:9689"/>
        <dbReference type="ChEBI" id="CHEBI:15378"/>
        <dbReference type="ChEBI" id="CHEBI:30616"/>
        <dbReference type="ChEBI" id="CHEBI:33019"/>
        <dbReference type="ChEBI" id="CHEBI:57595"/>
        <dbReference type="ChEBI" id="CHEBI:78442"/>
        <dbReference type="ChEBI" id="CHEBI:78527"/>
        <dbReference type="ChEBI" id="CHEBI:456215"/>
        <dbReference type="EC" id="6.1.1.21"/>
    </reaction>
</comment>
<dbReference type="PANTHER" id="PTHR11476">
    <property type="entry name" value="HISTIDYL-TRNA SYNTHETASE"/>
    <property type="match status" value="1"/>
</dbReference>
<keyword evidence="6" id="KW-0648">Protein biosynthesis</keyword>
<evidence type="ECO:0000256" key="8">
    <source>
        <dbReference type="ARBA" id="ARBA00047639"/>
    </source>
</evidence>
<organism evidence="11 12">
    <name type="scientific">Cannabis sativa</name>
    <name type="common">Hemp</name>
    <name type="synonym">Marijuana</name>
    <dbReference type="NCBI Taxonomy" id="3483"/>
    <lineage>
        <taxon>Eukaryota</taxon>
        <taxon>Viridiplantae</taxon>
        <taxon>Streptophyta</taxon>
        <taxon>Embryophyta</taxon>
        <taxon>Tracheophyta</taxon>
        <taxon>Spermatophyta</taxon>
        <taxon>Magnoliopsida</taxon>
        <taxon>eudicotyledons</taxon>
        <taxon>Gunneridae</taxon>
        <taxon>Pentapetalae</taxon>
        <taxon>rosids</taxon>
        <taxon>fabids</taxon>
        <taxon>Rosales</taxon>
        <taxon>Cannabaceae</taxon>
        <taxon>Cannabis</taxon>
    </lineage>
</organism>
<keyword evidence="3" id="KW-0436">Ligase</keyword>
<dbReference type="GO" id="GO:0004821">
    <property type="term" value="F:histidine-tRNA ligase activity"/>
    <property type="evidence" value="ECO:0007669"/>
    <property type="project" value="UniProtKB-EC"/>
</dbReference>
<dbReference type="Proteomes" id="UP000525078">
    <property type="component" value="Unassembled WGS sequence"/>
</dbReference>
<gene>
    <name evidence="11" type="ORF">F8388_022150</name>
</gene>
<dbReference type="InterPro" id="IPR045864">
    <property type="entry name" value="aa-tRNA-synth_II/BPL/LPL"/>
</dbReference>
<dbReference type="Pfam" id="PF13393">
    <property type="entry name" value="tRNA-synt_His"/>
    <property type="match status" value="1"/>
</dbReference>
<evidence type="ECO:0000256" key="1">
    <source>
        <dbReference type="ARBA" id="ARBA00008226"/>
    </source>
</evidence>
<dbReference type="EMBL" id="JAATIP010000070">
    <property type="protein sequence ID" value="KAF4379063.1"/>
    <property type="molecule type" value="Genomic_DNA"/>
</dbReference>
<evidence type="ECO:0000313" key="11">
    <source>
        <dbReference type="EMBL" id="KAF4379063.1"/>
    </source>
</evidence>
<evidence type="ECO:0000256" key="4">
    <source>
        <dbReference type="ARBA" id="ARBA00022741"/>
    </source>
</evidence>
<dbReference type="GO" id="GO:0032543">
    <property type="term" value="P:mitochondrial translation"/>
    <property type="evidence" value="ECO:0007669"/>
    <property type="project" value="TreeGrafter"/>
</dbReference>
<dbReference type="Gene3D" id="1.20.200.10">
    <property type="entry name" value="Fumarase/aspartase (Central domain)"/>
    <property type="match status" value="1"/>
</dbReference>
<reference evidence="11 12" key="1">
    <citation type="journal article" date="2020" name="bioRxiv">
        <title>Sequence and annotation of 42 cannabis genomes reveals extensive copy number variation in cannabinoid synthesis and pathogen resistance genes.</title>
        <authorList>
            <person name="Mckernan K.J."/>
            <person name="Helbert Y."/>
            <person name="Kane L.T."/>
            <person name="Ebling H."/>
            <person name="Zhang L."/>
            <person name="Liu B."/>
            <person name="Eaton Z."/>
            <person name="Mclaughlin S."/>
            <person name="Kingan S."/>
            <person name="Baybayan P."/>
            <person name="Concepcion G."/>
            <person name="Jordan M."/>
            <person name="Riva A."/>
            <person name="Barbazuk W."/>
            <person name="Harkins T."/>
        </authorList>
    </citation>
    <scope>NUCLEOTIDE SEQUENCE [LARGE SCALE GENOMIC DNA]</scope>
    <source>
        <strain evidence="12">cv. Jamaican Lion 4</strain>
        <tissue evidence="11">Leaf</tissue>
    </source>
</reference>
<dbReference type="Pfam" id="PF03129">
    <property type="entry name" value="HGTP_anticodon"/>
    <property type="match status" value="1"/>
</dbReference>
<dbReference type="AlphaFoldDB" id="A0A7J6G7V8"/>
<comment type="caution">
    <text evidence="11">The sequence shown here is derived from an EMBL/GenBank/DDBJ whole genome shotgun (WGS) entry which is preliminary data.</text>
</comment>
<name>A0A7J6G7V8_CANSA</name>
<dbReference type="InterPro" id="IPR033656">
    <property type="entry name" value="HisRS_anticodon"/>
</dbReference>
<feature type="domain" description="Class II Histidinyl-tRNA synthetase (HisRS)-like catalytic core" evidence="10">
    <location>
        <begin position="518"/>
        <end position="654"/>
    </location>
</feature>
<dbReference type="GO" id="GO:0005524">
    <property type="term" value="F:ATP binding"/>
    <property type="evidence" value="ECO:0007669"/>
    <property type="project" value="UniProtKB-KW"/>
</dbReference>
<dbReference type="EC" id="6.1.1.21" evidence="2"/>